<evidence type="ECO:0000259" key="4">
    <source>
        <dbReference type="Pfam" id="PF09375"/>
    </source>
</evidence>
<reference evidence="5 6" key="1">
    <citation type="submission" date="2018-11" db="EMBL/GenBank/DDBJ databases">
        <title>Pseudaminobacter arsenicus sp. nov., an arsenic-resistant bacterium isolated from arsenic-rich aquifers.</title>
        <authorList>
            <person name="Mu Y."/>
        </authorList>
    </citation>
    <scope>NUCLEOTIDE SEQUENCE [LARGE SCALE GENOMIC DNA]</scope>
    <source>
        <strain evidence="5 6">CB3</strain>
    </source>
</reference>
<proteinExistence type="predicted"/>
<dbReference type="AlphaFoldDB" id="A0A432V4H7"/>
<dbReference type="Gene3D" id="1.20.1420.20">
    <property type="entry name" value="M75 peptidase, HXXE motif"/>
    <property type="match status" value="1"/>
</dbReference>
<sequence>MRRLPIIAAGFLVFTAPVLATETPDAGPIISRAVDDFIRPAYRDFHAATSRLNEVTSKLCTMPSENLLAQARSTFSETVDSWSRVEIIRFGPVTEQNRLERILFWPDRKSTGLRQVQAAIQKEDPTATNPDTLSGKSVAMQGLGALEFVLFGTDSESLASDAPYRCSFGAAIAENLDSIAGKIENAWEKPDGFAKSWQNPSETNPLYRNNGEVLGELLDVFVTGLEMERDVRIGGFLGEATEKDKPKQALFWRSGQTIPSLAGNLSGMKALFDISGLAEALPADKKWIAKSIGFEFNNALNALASADGPIEDVLADSAKRGRLTYTGVVTSSLSELFGTRLSAEFGLTAGFSSLDGD</sequence>
<dbReference type="OrthoDB" id="5729110at2"/>
<dbReference type="Pfam" id="PF09375">
    <property type="entry name" value="Peptidase_M75"/>
    <property type="match status" value="1"/>
</dbReference>
<keyword evidence="6" id="KW-1185">Reference proteome</keyword>
<dbReference type="InterPro" id="IPR038352">
    <property type="entry name" value="Imelysin_sf"/>
</dbReference>
<name>A0A432V4H7_9HYPH</name>
<dbReference type="GO" id="GO:0030313">
    <property type="term" value="C:cell envelope"/>
    <property type="evidence" value="ECO:0007669"/>
    <property type="project" value="UniProtKB-SubCell"/>
</dbReference>
<evidence type="ECO:0000256" key="1">
    <source>
        <dbReference type="ARBA" id="ARBA00004196"/>
    </source>
</evidence>
<organism evidence="5 6">
    <name type="scientific">Borborobacter arsenicus</name>
    <dbReference type="NCBI Taxonomy" id="1851146"/>
    <lineage>
        <taxon>Bacteria</taxon>
        <taxon>Pseudomonadati</taxon>
        <taxon>Pseudomonadota</taxon>
        <taxon>Alphaproteobacteria</taxon>
        <taxon>Hyphomicrobiales</taxon>
        <taxon>Phyllobacteriaceae</taxon>
        <taxon>Borborobacter</taxon>
    </lineage>
</organism>
<dbReference type="RefSeq" id="WP_128627239.1">
    <property type="nucleotide sequence ID" value="NZ_RKST01000014.1"/>
</dbReference>
<feature type="chain" id="PRO_5019544474" evidence="3">
    <location>
        <begin position="21"/>
        <end position="357"/>
    </location>
</feature>
<protein>
    <submittedName>
        <fullName evidence="5">Peptidase M75, Imelysin</fullName>
    </submittedName>
</protein>
<dbReference type="CDD" id="cd14659">
    <property type="entry name" value="Imelysin-like_IPPA"/>
    <property type="match status" value="1"/>
</dbReference>
<accession>A0A432V4H7</accession>
<comment type="subcellular location">
    <subcellularLocation>
        <location evidence="1">Cell envelope</location>
    </subcellularLocation>
</comment>
<evidence type="ECO:0000256" key="3">
    <source>
        <dbReference type="SAM" id="SignalP"/>
    </source>
</evidence>
<keyword evidence="2 3" id="KW-0732">Signal</keyword>
<feature type="signal peptide" evidence="3">
    <location>
        <begin position="1"/>
        <end position="20"/>
    </location>
</feature>
<evidence type="ECO:0000256" key="2">
    <source>
        <dbReference type="ARBA" id="ARBA00022729"/>
    </source>
</evidence>
<dbReference type="InterPro" id="IPR018976">
    <property type="entry name" value="Imelysin-like"/>
</dbReference>
<dbReference type="EMBL" id="RKST01000014">
    <property type="protein sequence ID" value="RUM97066.1"/>
    <property type="molecule type" value="Genomic_DNA"/>
</dbReference>
<evidence type="ECO:0000313" key="5">
    <source>
        <dbReference type="EMBL" id="RUM97066.1"/>
    </source>
</evidence>
<evidence type="ECO:0000313" key="6">
    <source>
        <dbReference type="Proteomes" id="UP000281647"/>
    </source>
</evidence>
<feature type="domain" description="Imelysin-like" evidence="4">
    <location>
        <begin position="38"/>
        <end position="325"/>
    </location>
</feature>
<comment type="caution">
    <text evidence="5">The sequence shown here is derived from an EMBL/GenBank/DDBJ whole genome shotgun (WGS) entry which is preliminary data.</text>
</comment>
<dbReference type="Proteomes" id="UP000281647">
    <property type="component" value="Unassembled WGS sequence"/>
</dbReference>
<gene>
    <name evidence="5" type="ORF">EET67_14445</name>
</gene>
<dbReference type="InterPro" id="IPR034984">
    <property type="entry name" value="Imelysin-like_IPPA"/>
</dbReference>